<feature type="region of interest" description="Disordered" evidence="4">
    <location>
        <begin position="519"/>
        <end position="541"/>
    </location>
</feature>
<feature type="region of interest" description="Disordered" evidence="4">
    <location>
        <begin position="431"/>
        <end position="473"/>
    </location>
</feature>
<dbReference type="InterPro" id="IPR000988">
    <property type="entry name" value="Ribosomal_eL24-rel_N"/>
</dbReference>
<dbReference type="PANTHER" id="PTHR10792:SF8">
    <property type="entry name" value="RIBOSOME BIOGENESIS PROTEIN RLP24-RELATED"/>
    <property type="match status" value="1"/>
</dbReference>
<dbReference type="GO" id="GO:0003735">
    <property type="term" value="F:structural constituent of ribosome"/>
    <property type="evidence" value="ECO:0007669"/>
    <property type="project" value="InterPro"/>
</dbReference>
<dbReference type="Proteomes" id="UP000509510">
    <property type="component" value="Chromosome II"/>
</dbReference>
<feature type="compositionally biased region" description="Polar residues" evidence="4">
    <location>
        <begin position="315"/>
        <end position="329"/>
    </location>
</feature>
<feature type="compositionally biased region" description="Basic and acidic residues" evidence="4">
    <location>
        <begin position="671"/>
        <end position="693"/>
    </location>
</feature>
<dbReference type="FunFam" id="2.30.170.20:FF:000001">
    <property type="entry name" value="probable ribosome biogenesis protein RLP24"/>
    <property type="match status" value="1"/>
</dbReference>
<feature type="region of interest" description="Disordered" evidence="4">
    <location>
        <begin position="375"/>
        <end position="395"/>
    </location>
</feature>
<dbReference type="RefSeq" id="XP_035342762.1">
    <property type="nucleotide sequence ID" value="XM_035486869.1"/>
</dbReference>
<feature type="compositionally biased region" description="Low complexity" evidence="4">
    <location>
        <begin position="610"/>
        <end position="624"/>
    </location>
</feature>
<accession>A0A7H8QRH2</accession>
<evidence type="ECO:0000313" key="8">
    <source>
        <dbReference type="Proteomes" id="UP000509510"/>
    </source>
</evidence>
<keyword evidence="3" id="KW-0690">Ribosome biogenesis</keyword>
<keyword evidence="5" id="KW-0812">Transmembrane</keyword>
<feature type="domain" description="TRASH" evidence="6">
    <location>
        <begin position="6"/>
        <end position="44"/>
    </location>
</feature>
<comment type="similarity">
    <text evidence="1">Belongs to the eukaryotic ribosomal protein eL24 family.</text>
</comment>
<name>A0A7H8QRH2_TALRU</name>
<gene>
    <name evidence="7" type="ORF">TRUGW13939_03689</name>
</gene>
<feature type="region of interest" description="Disordered" evidence="4">
    <location>
        <begin position="211"/>
        <end position="233"/>
    </location>
</feature>
<dbReference type="OrthoDB" id="10262490at2759"/>
<organism evidence="7 8">
    <name type="scientific">Talaromyces rugulosus</name>
    <name type="common">Penicillium rugulosum</name>
    <dbReference type="NCBI Taxonomy" id="121627"/>
    <lineage>
        <taxon>Eukaryota</taxon>
        <taxon>Fungi</taxon>
        <taxon>Dikarya</taxon>
        <taxon>Ascomycota</taxon>
        <taxon>Pezizomycotina</taxon>
        <taxon>Eurotiomycetes</taxon>
        <taxon>Eurotiomycetidae</taxon>
        <taxon>Eurotiales</taxon>
        <taxon>Trichocomaceae</taxon>
        <taxon>Talaromyces</taxon>
        <taxon>Talaromyces sect. Islandici</taxon>
    </lineage>
</organism>
<evidence type="ECO:0000256" key="3">
    <source>
        <dbReference type="ARBA" id="ARBA00022517"/>
    </source>
</evidence>
<dbReference type="GeneID" id="55991192"/>
<dbReference type="EMBL" id="CP055899">
    <property type="protein sequence ID" value="QKX56584.1"/>
    <property type="molecule type" value="Genomic_DNA"/>
</dbReference>
<dbReference type="GO" id="GO:1902626">
    <property type="term" value="P:assembly of large subunit precursor of preribosome"/>
    <property type="evidence" value="ECO:0007669"/>
    <property type="project" value="UniProtKB-ARBA"/>
</dbReference>
<sequence length="693" mass="77522">MRVEVCSFCSRPVYPSKGITFVRNDARSFRFCRSKCEKNFKMKRQPRRVKWTKAHRALRGKEMIVDSSLLLSQFAKKRNVPVKYDRNLVAATINAMERVEDIRQRRERVFTKRRLAGKLARDRQREEDRRVVAEGEHLIRKELREMEEQDLPITAEKISGQVLGEERVRQKKKARVVCIALATMFFEAMRSRWPLADWWPLAASILTSSTHATHDERRESPGISETRAFSSSPPLNGEPRLCYVCKMDPTRTVEDLASTHTGAYSTAYLVILAAVVAFVMGLCFLDWFQANYRPRTTKRRVSKVRPNVRGLKIANPSSSSTYGANSTTPERGRRLHRKSFRLVNPLINRNNQDDDSFTRPVEIKRWIIKDDSAPVGGNGYRPYPSDPDSGRGPNSVLLPELVEAVSSVNTGTNEPHRPVLFGEILQNQSQLTSLSNDPQDIPFEPLKPTSLASNTSNSSNEKEAESPTALFEETIAWSRGVQRVEYRCEERGECSQPPPPSSSSSPVAVNLTQTAEGSTEGLTFLDNGTTVSSKNPQSVERRHCQHLAEKFKELESYQPSTSSESSSSSAGVPSSSARSNGSTKNEDTDMIFAFELDATTPSAPAPPPASSSLGKLTPLSLSHTPSPPFGGFQDVNSHWNIDQTSTLPFGAKSGKKRRTRHRPRKGRGRRRDRETGEAEAEVKAGTERSEPSS</sequence>
<feature type="transmembrane region" description="Helical" evidence="5">
    <location>
        <begin position="267"/>
        <end position="288"/>
    </location>
</feature>
<evidence type="ECO:0000256" key="4">
    <source>
        <dbReference type="SAM" id="MobiDB-lite"/>
    </source>
</evidence>
<dbReference type="CDD" id="cd00472">
    <property type="entry name" value="Ribosomal_L24e_L24"/>
    <property type="match status" value="1"/>
</dbReference>
<dbReference type="SMART" id="SM00746">
    <property type="entry name" value="TRASH"/>
    <property type="match status" value="1"/>
</dbReference>
<proteinExistence type="inferred from homology"/>
<feature type="compositionally biased region" description="Low complexity" evidence="4">
    <location>
        <begin position="556"/>
        <end position="579"/>
    </location>
</feature>
<dbReference type="KEGG" id="trg:TRUGW13939_03689"/>
<dbReference type="InterPro" id="IPR056366">
    <property type="entry name" value="Ribosomal_eL24"/>
</dbReference>
<reference evidence="8" key="1">
    <citation type="submission" date="2020-06" db="EMBL/GenBank/DDBJ databases">
        <title>A chromosome-scale genome assembly of Talaromyces rugulosus W13939.</title>
        <authorList>
            <person name="Wang B."/>
            <person name="Guo L."/>
            <person name="Ye K."/>
            <person name="Wang L."/>
        </authorList>
    </citation>
    <scope>NUCLEOTIDE SEQUENCE [LARGE SCALE GENOMIC DNA]</scope>
    <source>
        <strain evidence="8">W13939</strain>
    </source>
</reference>
<keyword evidence="5" id="KW-1133">Transmembrane helix</keyword>
<evidence type="ECO:0000256" key="2">
    <source>
        <dbReference type="ARBA" id="ARBA00018397"/>
    </source>
</evidence>
<evidence type="ECO:0000256" key="5">
    <source>
        <dbReference type="SAM" id="Phobius"/>
    </source>
</evidence>
<feature type="compositionally biased region" description="Polar residues" evidence="4">
    <location>
        <begin position="519"/>
        <end position="538"/>
    </location>
</feature>
<dbReference type="AlphaFoldDB" id="A0A7H8QRH2"/>
<feature type="region of interest" description="Disordered" evidence="4">
    <location>
        <begin position="490"/>
        <end position="509"/>
    </location>
</feature>
<dbReference type="Gene3D" id="2.30.170.20">
    <property type="entry name" value="Ribosomal protein L24e"/>
    <property type="match status" value="1"/>
</dbReference>
<evidence type="ECO:0000313" key="7">
    <source>
        <dbReference type="EMBL" id="QKX56584.1"/>
    </source>
</evidence>
<keyword evidence="5" id="KW-0472">Membrane</keyword>
<feature type="compositionally biased region" description="Polar residues" evidence="4">
    <location>
        <begin position="634"/>
        <end position="647"/>
    </location>
</feature>
<evidence type="ECO:0000259" key="6">
    <source>
        <dbReference type="SMART" id="SM00746"/>
    </source>
</evidence>
<dbReference type="Pfam" id="PF01246">
    <property type="entry name" value="Ribosomal_L24e"/>
    <property type="match status" value="1"/>
</dbReference>
<feature type="region of interest" description="Disordered" evidence="4">
    <location>
        <begin position="312"/>
        <end position="335"/>
    </location>
</feature>
<feature type="compositionally biased region" description="Basic residues" evidence="4">
    <location>
        <begin position="653"/>
        <end position="670"/>
    </location>
</feature>
<evidence type="ECO:0000256" key="1">
    <source>
        <dbReference type="ARBA" id="ARBA00005647"/>
    </source>
</evidence>
<protein>
    <recommendedName>
        <fullName evidence="2">Ribosome biogenesis protein RLP24</fullName>
    </recommendedName>
</protein>
<dbReference type="InterPro" id="IPR011017">
    <property type="entry name" value="TRASH_dom"/>
</dbReference>
<dbReference type="InterPro" id="IPR038630">
    <property type="entry name" value="L24e/L24_sf"/>
</dbReference>
<keyword evidence="8" id="KW-1185">Reference proteome</keyword>
<feature type="region of interest" description="Disordered" evidence="4">
    <location>
        <begin position="554"/>
        <end position="693"/>
    </location>
</feature>
<dbReference type="SUPFAM" id="SSF57716">
    <property type="entry name" value="Glucocorticoid receptor-like (DNA-binding domain)"/>
    <property type="match status" value="1"/>
</dbReference>
<dbReference type="GO" id="GO:0005730">
    <property type="term" value="C:nucleolus"/>
    <property type="evidence" value="ECO:0007669"/>
    <property type="project" value="TreeGrafter"/>
</dbReference>
<dbReference type="PANTHER" id="PTHR10792">
    <property type="entry name" value="60S RIBOSOMAL PROTEIN L24"/>
    <property type="match status" value="1"/>
</dbReference>